<reference evidence="3 4" key="1">
    <citation type="submission" date="2017-07" db="EMBL/GenBank/DDBJ databases">
        <title>The new phylogeny of genus Mycobacterium.</title>
        <authorList>
            <person name="Tortoli E."/>
            <person name="Trovato A."/>
            <person name="Cirillo D.M."/>
        </authorList>
    </citation>
    <scope>NUCLEOTIDE SEQUENCE [LARGE SCALE GENOMIC DNA]</scope>
    <source>
        <strain evidence="3 4">ATCC 33027</strain>
    </source>
</reference>
<evidence type="ECO:0000313" key="4">
    <source>
        <dbReference type="Proteomes" id="UP000216063"/>
    </source>
</evidence>
<evidence type="ECO:0008006" key="5">
    <source>
        <dbReference type="Google" id="ProtNLM"/>
    </source>
</evidence>
<protein>
    <recommendedName>
        <fullName evidence="5">Chitin-binding protein</fullName>
    </recommendedName>
</protein>
<dbReference type="EMBL" id="NOZR01000002">
    <property type="protein sequence ID" value="OYN82437.1"/>
    <property type="molecule type" value="Genomic_DNA"/>
</dbReference>
<sequence>MMIMTTAKVGFAAALGAITLAAAGPGFAQADPNGPPQPPVVPAPGVPSGPGGTAGPPGKPLPPGQGYLPPAGHHAQIDEVVPAWAPPAPPPPLWAPWLPVVWNADLPAWGVWWNGGFIQF</sequence>
<feature type="signal peptide" evidence="2">
    <location>
        <begin position="1"/>
        <end position="30"/>
    </location>
</feature>
<evidence type="ECO:0000313" key="3">
    <source>
        <dbReference type="EMBL" id="OYN82437.1"/>
    </source>
</evidence>
<keyword evidence="4" id="KW-1185">Reference proteome</keyword>
<feature type="chain" id="PRO_5012422897" description="Chitin-binding protein" evidence="2">
    <location>
        <begin position="31"/>
        <end position="120"/>
    </location>
</feature>
<gene>
    <name evidence="3" type="ORF">CG716_03810</name>
</gene>
<accession>A0A255DSK9</accession>
<evidence type="ECO:0000256" key="2">
    <source>
        <dbReference type="SAM" id="SignalP"/>
    </source>
</evidence>
<evidence type="ECO:0000256" key="1">
    <source>
        <dbReference type="SAM" id="MobiDB-lite"/>
    </source>
</evidence>
<feature type="compositionally biased region" description="Pro residues" evidence="1">
    <location>
        <begin position="33"/>
        <end position="47"/>
    </location>
</feature>
<dbReference type="Proteomes" id="UP000216063">
    <property type="component" value="Unassembled WGS sequence"/>
</dbReference>
<comment type="caution">
    <text evidence="3">The sequence shown here is derived from an EMBL/GenBank/DDBJ whole genome shotgun (WGS) entry which is preliminary data.</text>
</comment>
<feature type="region of interest" description="Disordered" evidence="1">
    <location>
        <begin position="25"/>
        <end position="72"/>
    </location>
</feature>
<name>A0A255DSK9_9MYCO</name>
<proteinExistence type="predicted"/>
<dbReference type="AlphaFoldDB" id="A0A255DSK9"/>
<keyword evidence="2" id="KW-0732">Signal</keyword>
<organism evidence="3 4">
    <name type="scientific">Mycolicibacterium sphagni</name>
    <dbReference type="NCBI Taxonomy" id="1786"/>
    <lineage>
        <taxon>Bacteria</taxon>
        <taxon>Bacillati</taxon>
        <taxon>Actinomycetota</taxon>
        <taxon>Actinomycetes</taxon>
        <taxon>Mycobacteriales</taxon>
        <taxon>Mycobacteriaceae</taxon>
        <taxon>Mycolicibacterium</taxon>
    </lineage>
</organism>